<keyword evidence="4" id="KW-0297">G-protein coupled receptor</keyword>
<name>A0AAE0ZH27_9GAST</name>
<keyword evidence="5 8" id="KW-0472">Membrane</keyword>
<feature type="transmembrane region" description="Helical" evidence="8">
    <location>
        <begin position="271"/>
        <end position="295"/>
    </location>
</feature>
<dbReference type="PROSITE" id="PS50262">
    <property type="entry name" value="G_PROTEIN_RECEP_F1_2"/>
    <property type="match status" value="1"/>
</dbReference>
<feature type="transmembrane region" description="Helical" evidence="8">
    <location>
        <begin position="36"/>
        <end position="58"/>
    </location>
</feature>
<proteinExistence type="predicted"/>
<gene>
    <name evidence="10" type="ORF">RRG08_015107</name>
</gene>
<evidence type="ECO:0000256" key="5">
    <source>
        <dbReference type="ARBA" id="ARBA00023136"/>
    </source>
</evidence>
<evidence type="ECO:0000256" key="2">
    <source>
        <dbReference type="ARBA" id="ARBA00022692"/>
    </source>
</evidence>
<sequence>MDQRLELFNSSDPVDIFVTAQGLVGGVLFWRLMTTVLVLDLFLAMFAAGANIVTIIVYRKMGFVDSTNVSLTALAISDLGGAITAINCVLAIFLPTIPNAPFTFEIFTTSASHPHVMFSRISALITTYISIERYLCVLLPLKIKRIITTRRTFIAMLIIFTISLGLNLHLSLKFPIGWKFFPQRNRSLLGVLPIDDFTILTLDYVRQVIFSLILPVFTSVTVLFSTILLSVALQNSKSWRDANKSVVKTKDTSGQELSAVDSKEARAVKMVIAITTVFIVSSIPSSIHMIAVIMVPEFEVNGRYSNLYALTGMAFLIVDSLNCSANVVIYYRMSTKFRRALRSLFRLDKPS</sequence>
<dbReference type="InterPro" id="IPR000276">
    <property type="entry name" value="GPCR_Rhodpsn"/>
</dbReference>
<dbReference type="Pfam" id="PF00001">
    <property type="entry name" value="7tm_1"/>
    <property type="match status" value="1"/>
</dbReference>
<feature type="transmembrane region" description="Helical" evidence="8">
    <location>
        <begin position="208"/>
        <end position="233"/>
    </location>
</feature>
<dbReference type="SUPFAM" id="SSF81321">
    <property type="entry name" value="Family A G protein-coupled receptor-like"/>
    <property type="match status" value="1"/>
</dbReference>
<dbReference type="PANTHER" id="PTHR24243">
    <property type="entry name" value="G-PROTEIN COUPLED RECEPTOR"/>
    <property type="match status" value="1"/>
</dbReference>
<keyword evidence="6" id="KW-0675">Receptor</keyword>
<feature type="transmembrane region" description="Helical" evidence="8">
    <location>
        <begin position="307"/>
        <end position="331"/>
    </location>
</feature>
<evidence type="ECO:0000256" key="3">
    <source>
        <dbReference type="ARBA" id="ARBA00022989"/>
    </source>
</evidence>
<dbReference type="PRINTS" id="PR00237">
    <property type="entry name" value="GPCRRHODOPSN"/>
</dbReference>
<evidence type="ECO:0000256" key="1">
    <source>
        <dbReference type="ARBA" id="ARBA00004141"/>
    </source>
</evidence>
<dbReference type="EMBL" id="JAWDGP010003940">
    <property type="protein sequence ID" value="KAK3769343.1"/>
    <property type="molecule type" value="Genomic_DNA"/>
</dbReference>
<accession>A0AAE0ZH27</accession>
<dbReference type="PANTHER" id="PTHR24243:SF230">
    <property type="entry name" value="G-PROTEIN COUPLED RECEPTORS FAMILY 1 PROFILE DOMAIN-CONTAINING PROTEIN"/>
    <property type="match status" value="1"/>
</dbReference>
<dbReference type="GO" id="GO:0005886">
    <property type="term" value="C:plasma membrane"/>
    <property type="evidence" value="ECO:0007669"/>
    <property type="project" value="TreeGrafter"/>
</dbReference>
<keyword evidence="11" id="KW-1185">Reference proteome</keyword>
<dbReference type="InterPro" id="IPR017452">
    <property type="entry name" value="GPCR_Rhodpsn_7TM"/>
</dbReference>
<dbReference type="Gene3D" id="1.20.1070.10">
    <property type="entry name" value="Rhodopsin 7-helix transmembrane proteins"/>
    <property type="match status" value="1"/>
</dbReference>
<keyword evidence="3 8" id="KW-1133">Transmembrane helix</keyword>
<dbReference type="AlphaFoldDB" id="A0AAE0ZH27"/>
<feature type="transmembrane region" description="Helical" evidence="8">
    <location>
        <begin position="117"/>
        <end position="141"/>
    </location>
</feature>
<evidence type="ECO:0000259" key="9">
    <source>
        <dbReference type="PROSITE" id="PS50262"/>
    </source>
</evidence>
<comment type="subcellular location">
    <subcellularLocation>
        <location evidence="1">Membrane</location>
        <topology evidence="1">Multi-pass membrane protein</topology>
    </subcellularLocation>
</comment>
<dbReference type="GO" id="GO:0004930">
    <property type="term" value="F:G protein-coupled receptor activity"/>
    <property type="evidence" value="ECO:0007669"/>
    <property type="project" value="UniProtKB-KW"/>
</dbReference>
<comment type="caution">
    <text evidence="10">The sequence shown here is derived from an EMBL/GenBank/DDBJ whole genome shotgun (WGS) entry which is preliminary data.</text>
</comment>
<evidence type="ECO:0000256" key="8">
    <source>
        <dbReference type="SAM" id="Phobius"/>
    </source>
</evidence>
<keyword evidence="2 8" id="KW-0812">Transmembrane</keyword>
<evidence type="ECO:0000313" key="10">
    <source>
        <dbReference type="EMBL" id="KAK3769343.1"/>
    </source>
</evidence>
<evidence type="ECO:0000256" key="7">
    <source>
        <dbReference type="ARBA" id="ARBA00023224"/>
    </source>
</evidence>
<protein>
    <recommendedName>
        <fullName evidence="9">G-protein coupled receptors family 1 profile domain-containing protein</fullName>
    </recommendedName>
</protein>
<feature type="transmembrane region" description="Helical" evidence="8">
    <location>
        <begin position="153"/>
        <end position="172"/>
    </location>
</feature>
<reference evidence="10" key="1">
    <citation type="journal article" date="2023" name="G3 (Bethesda)">
        <title>A reference genome for the long-term kleptoplast-retaining sea slug Elysia crispata morphotype clarki.</title>
        <authorList>
            <person name="Eastman K.E."/>
            <person name="Pendleton A.L."/>
            <person name="Shaikh M.A."/>
            <person name="Suttiyut T."/>
            <person name="Ogas R."/>
            <person name="Tomko P."/>
            <person name="Gavelis G."/>
            <person name="Widhalm J.R."/>
            <person name="Wisecaver J.H."/>
        </authorList>
    </citation>
    <scope>NUCLEOTIDE SEQUENCE</scope>
    <source>
        <strain evidence="10">ECLA1</strain>
    </source>
</reference>
<keyword evidence="7" id="KW-0807">Transducer</keyword>
<feature type="domain" description="G-protein coupled receptors family 1 profile" evidence="9">
    <location>
        <begin position="49"/>
        <end position="330"/>
    </location>
</feature>
<evidence type="ECO:0000313" key="11">
    <source>
        <dbReference type="Proteomes" id="UP001283361"/>
    </source>
</evidence>
<feature type="transmembrane region" description="Helical" evidence="8">
    <location>
        <begin position="70"/>
        <end position="97"/>
    </location>
</feature>
<evidence type="ECO:0000256" key="4">
    <source>
        <dbReference type="ARBA" id="ARBA00023040"/>
    </source>
</evidence>
<dbReference type="Proteomes" id="UP001283361">
    <property type="component" value="Unassembled WGS sequence"/>
</dbReference>
<evidence type="ECO:0000256" key="6">
    <source>
        <dbReference type="ARBA" id="ARBA00023170"/>
    </source>
</evidence>
<organism evidence="10 11">
    <name type="scientific">Elysia crispata</name>
    <name type="common">lettuce slug</name>
    <dbReference type="NCBI Taxonomy" id="231223"/>
    <lineage>
        <taxon>Eukaryota</taxon>
        <taxon>Metazoa</taxon>
        <taxon>Spiralia</taxon>
        <taxon>Lophotrochozoa</taxon>
        <taxon>Mollusca</taxon>
        <taxon>Gastropoda</taxon>
        <taxon>Heterobranchia</taxon>
        <taxon>Euthyneura</taxon>
        <taxon>Panpulmonata</taxon>
        <taxon>Sacoglossa</taxon>
        <taxon>Placobranchoidea</taxon>
        <taxon>Plakobranchidae</taxon>
        <taxon>Elysia</taxon>
    </lineage>
</organism>